<dbReference type="Proteomes" id="UP000034444">
    <property type="component" value="Chromosome"/>
</dbReference>
<evidence type="ECO:0000256" key="7">
    <source>
        <dbReference type="SAM" id="Phobius"/>
    </source>
</evidence>
<feature type="transmembrane region" description="Helical" evidence="7">
    <location>
        <begin position="115"/>
        <end position="131"/>
    </location>
</feature>
<organism evidence="8 9">
    <name type="scientific">Sulfurovum lithotrophicum</name>
    <dbReference type="NCBI Taxonomy" id="206403"/>
    <lineage>
        <taxon>Bacteria</taxon>
        <taxon>Pseudomonadati</taxon>
        <taxon>Campylobacterota</taxon>
        <taxon>Epsilonproteobacteria</taxon>
        <taxon>Campylobacterales</taxon>
        <taxon>Sulfurovaceae</taxon>
        <taxon>Sulfurovum</taxon>
    </lineage>
</organism>
<name>A0A7U4M106_9BACT</name>
<dbReference type="AlphaFoldDB" id="A0A7U4M106"/>
<evidence type="ECO:0000256" key="2">
    <source>
        <dbReference type="ARBA" id="ARBA00006679"/>
    </source>
</evidence>
<accession>A0A7U4M106</accession>
<dbReference type="GO" id="GO:0005886">
    <property type="term" value="C:plasma membrane"/>
    <property type="evidence" value="ECO:0007669"/>
    <property type="project" value="UniProtKB-SubCell"/>
</dbReference>
<gene>
    <name evidence="8" type="ORF">YH65_05330</name>
</gene>
<keyword evidence="6 7" id="KW-0472">Membrane</keyword>
<protein>
    <submittedName>
        <fullName evidence="8">DoxX family protein</fullName>
    </submittedName>
</protein>
<feature type="transmembrane region" description="Helical" evidence="7">
    <location>
        <begin position="84"/>
        <end position="103"/>
    </location>
</feature>
<evidence type="ECO:0000256" key="1">
    <source>
        <dbReference type="ARBA" id="ARBA00004651"/>
    </source>
</evidence>
<reference evidence="8 9" key="1">
    <citation type="submission" date="2015-04" db="EMBL/GenBank/DDBJ databases">
        <title>Complete genome sequence of Sulfurovum lithotrophicum ATCC BAA-797T.</title>
        <authorList>
            <person name="Ahn J."/>
            <person name="Park G."/>
            <person name="Jeon W."/>
            <person name="Jang Y."/>
            <person name="Jang M."/>
            <person name="Lee H."/>
            <person name="Lee H."/>
        </authorList>
    </citation>
    <scope>NUCLEOTIDE SEQUENCE [LARGE SCALE GENOMIC DNA]</scope>
    <source>
        <strain evidence="9">ATCC BAA-797 / 42BKT</strain>
    </source>
</reference>
<keyword evidence="9" id="KW-1185">Reference proteome</keyword>
<dbReference type="PANTHER" id="PTHR33452">
    <property type="entry name" value="OXIDOREDUCTASE CATD-RELATED"/>
    <property type="match status" value="1"/>
</dbReference>
<comment type="similarity">
    <text evidence="2">Belongs to the DoxX family.</text>
</comment>
<proteinExistence type="inferred from homology"/>
<evidence type="ECO:0000256" key="3">
    <source>
        <dbReference type="ARBA" id="ARBA00022475"/>
    </source>
</evidence>
<keyword evidence="5 7" id="KW-1133">Transmembrane helix</keyword>
<dbReference type="Pfam" id="PF07681">
    <property type="entry name" value="DoxX"/>
    <property type="match status" value="1"/>
</dbReference>
<dbReference type="InterPro" id="IPR032808">
    <property type="entry name" value="DoxX"/>
</dbReference>
<comment type="subcellular location">
    <subcellularLocation>
        <location evidence="1">Cell membrane</location>
        <topology evidence="1">Multi-pass membrane protein</topology>
    </subcellularLocation>
</comment>
<feature type="transmembrane region" description="Helical" evidence="7">
    <location>
        <begin position="59"/>
        <end position="77"/>
    </location>
</feature>
<evidence type="ECO:0000313" key="8">
    <source>
        <dbReference type="EMBL" id="AKF24873.1"/>
    </source>
</evidence>
<evidence type="ECO:0000256" key="6">
    <source>
        <dbReference type="ARBA" id="ARBA00023136"/>
    </source>
</evidence>
<dbReference type="PANTHER" id="PTHR33452:SF1">
    <property type="entry name" value="INNER MEMBRANE PROTEIN YPHA-RELATED"/>
    <property type="match status" value="1"/>
</dbReference>
<dbReference type="EMBL" id="CP011308">
    <property type="protein sequence ID" value="AKF24873.1"/>
    <property type="molecule type" value="Genomic_DNA"/>
</dbReference>
<keyword evidence="3" id="KW-1003">Cell membrane</keyword>
<dbReference type="RefSeq" id="WP_046550960.1">
    <property type="nucleotide sequence ID" value="NZ_CP011308.1"/>
</dbReference>
<keyword evidence="4 7" id="KW-0812">Transmembrane</keyword>
<sequence length="146" mass="16426">MKDFFAEAAVLLSYPQNLVRLLVRLVLAYGFAKPALMKINNLKETVQWFESISIPFPLLSAYLVSGIELMGIVFLILGLYTRMVSVLLACVMLGAILFVHLQYGFSVADNGFEIPLYYFIFLIFLASYGAGKYSLDRVIFKDGTDE</sequence>
<evidence type="ECO:0000256" key="5">
    <source>
        <dbReference type="ARBA" id="ARBA00022989"/>
    </source>
</evidence>
<evidence type="ECO:0000256" key="4">
    <source>
        <dbReference type="ARBA" id="ARBA00022692"/>
    </source>
</evidence>
<evidence type="ECO:0000313" key="9">
    <source>
        <dbReference type="Proteomes" id="UP000034444"/>
    </source>
</evidence>
<reference evidence="9" key="2">
    <citation type="journal article" date="2017" name="Stand. Genomic Sci.">
        <title>Complete genome sequence of the sulfur-oxidizing chemolithoautotrophic Sulfurovum lithotrophicum 42BKTT.</title>
        <authorList>
            <person name="Jeon W."/>
            <person name="Priscilla L."/>
            <person name="Park G."/>
            <person name="Lee H."/>
            <person name="Lee N."/>
            <person name="Lee D."/>
            <person name="Kwon H."/>
            <person name="Ahn I."/>
            <person name="Lee C."/>
            <person name="Lee H."/>
            <person name="Ahn J."/>
        </authorList>
    </citation>
    <scope>NUCLEOTIDE SEQUENCE [LARGE SCALE GENOMIC DNA]</scope>
    <source>
        <strain evidence="9">ATCC BAA-797 / 42BKT</strain>
    </source>
</reference>
<dbReference type="OrthoDB" id="1122432at2"/>
<dbReference type="KEGG" id="slh:YH65_05330"/>
<dbReference type="InterPro" id="IPR051907">
    <property type="entry name" value="DoxX-like_oxidoreductase"/>
</dbReference>